<organism evidence="6">
    <name type="scientific">viral metagenome</name>
    <dbReference type="NCBI Taxonomy" id="1070528"/>
    <lineage>
        <taxon>unclassified sequences</taxon>
        <taxon>metagenomes</taxon>
        <taxon>organismal metagenomes</taxon>
    </lineage>
</organism>
<dbReference type="AlphaFoldDB" id="A0A6C0LXY4"/>
<accession>A0A6C0LXY4</accession>
<dbReference type="PANTHER" id="PTHR30461:SF2">
    <property type="entry name" value="SERINE RECOMBINASE PINE-RELATED"/>
    <property type="match status" value="1"/>
</dbReference>
<dbReference type="CDD" id="cd00338">
    <property type="entry name" value="Ser_Recombinase"/>
    <property type="match status" value="1"/>
</dbReference>
<evidence type="ECO:0000256" key="2">
    <source>
        <dbReference type="ARBA" id="ARBA00023125"/>
    </source>
</evidence>
<feature type="compositionally biased region" description="Basic residues" evidence="4">
    <location>
        <begin position="263"/>
        <end position="275"/>
    </location>
</feature>
<evidence type="ECO:0000256" key="1">
    <source>
        <dbReference type="ARBA" id="ARBA00022908"/>
    </source>
</evidence>
<dbReference type="Gene3D" id="3.40.50.1390">
    <property type="entry name" value="Resolvase, N-terminal catalytic domain"/>
    <property type="match status" value="1"/>
</dbReference>
<dbReference type="GO" id="GO:0003677">
    <property type="term" value="F:DNA binding"/>
    <property type="evidence" value="ECO:0007669"/>
    <property type="project" value="UniProtKB-KW"/>
</dbReference>
<evidence type="ECO:0000256" key="3">
    <source>
        <dbReference type="ARBA" id="ARBA00023172"/>
    </source>
</evidence>
<evidence type="ECO:0000256" key="4">
    <source>
        <dbReference type="SAM" id="MobiDB-lite"/>
    </source>
</evidence>
<name>A0A6C0LXY4_9ZZZZ</name>
<dbReference type="InterPro" id="IPR006118">
    <property type="entry name" value="Recombinase_CS"/>
</dbReference>
<dbReference type="EMBL" id="MN740609">
    <property type="protein sequence ID" value="QHU35517.1"/>
    <property type="molecule type" value="Genomic_DNA"/>
</dbReference>
<keyword evidence="3" id="KW-0233">DNA recombination</keyword>
<dbReference type="SUPFAM" id="SSF53041">
    <property type="entry name" value="Resolvase-like"/>
    <property type="match status" value="1"/>
</dbReference>
<keyword evidence="2" id="KW-0238">DNA-binding</keyword>
<dbReference type="PROSITE" id="PS51736">
    <property type="entry name" value="RECOMBINASES_3"/>
    <property type="match status" value="1"/>
</dbReference>
<reference evidence="6" key="1">
    <citation type="journal article" date="2020" name="Nature">
        <title>Giant virus diversity and host interactions through global metagenomics.</title>
        <authorList>
            <person name="Schulz F."/>
            <person name="Roux S."/>
            <person name="Paez-Espino D."/>
            <person name="Jungbluth S."/>
            <person name="Walsh D.A."/>
            <person name="Denef V.J."/>
            <person name="McMahon K.D."/>
            <person name="Konstantinidis K.T."/>
            <person name="Eloe-Fadrosh E.A."/>
            <person name="Kyrpides N.C."/>
            <person name="Woyke T."/>
        </authorList>
    </citation>
    <scope>NUCLEOTIDE SEQUENCE</scope>
    <source>
        <strain evidence="6">GVMAG-S-1029409-49</strain>
    </source>
</reference>
<feature type="region of interest" description="Disordered" evidence="4">
    <location>
        <begin position="247"/>
        <end position="275"/>
    </location>
</feature>
<dbReference type="PROSITE" id="PS00397">
    <property type="entry name" value="RECOMBINASES_1"/>
    <property type="match status" value="1"/>
</dbReference>
<sequence length="275" mass="30228">MTAVANVVGYVRVSSQQQSQFSEGHVSLAVQERAIRDWCTANGMNLVRMFQDVVSARDMTKQKSLQELGTFVRSGTIKTVVVYNVSRFSRNVLQGLEFIKNRLLARGVNIHSVMDGCQYSGTAGKNMFTMTMAFGENQSNVISDNVKSSHTFLRGFGFQFGAAKYGMKAIRVPSSGDPNILVRKFVRDDDEHAVIETIMHSGLSAEDTALNLNGQGVLRRGKPWTEASVRGIIVAHKPLSMRQLQSALPSGGVPLPRSTGAVRPRHGRRLRGTPF</sequence>
<dbReference type="GO" id="GO:0015074">
    <property type="term" value="P:DNA integration"/>
    <property type="evidence" value="ECO:0007669"/>
    <property type="project" value="UniProtKB-KW"/>
</dbReference>
<evidence type="ECO:0000259" key="5">
    <source>
        <dbReference type="PROSITE" id="PS51736"/>
    </source>
</evidence>
<evidence type="ECO:0000313" key="6">
    <source>
        <dbReference type="EMBL" id="QHU35517.1"/>
    </source>
</evidence>
<protein>
    <recommendedName>
        <fullName evidence="5">Resolvase/invertase-type recombinase catalytic domain-containing protein</fullName>
    </recommendedName>
</protein>
<dbReference type="GO" id="GO:0000150">
    <property type="term" value="F:DNA strand exchange activity"/>
    <property type="evidence" value="ECO:0007669"/>
    <property type="project" value="InterPro"/>
</dbReference>
<proteinExistence type="predicted"/>
<dbReference type="Pfam" id="PF00239">
    <property type="entry name" value="Resolvase"/>
    <property type="match status" value="1"/>
</dbReference>
<dbReference type="InterPro" id="IPR036162">
    <property type="entry name" value="Resolvase-like_N_sf"/>
</dbReference>
<dbReference type="InterPro" id="IPR006119">
    <property type="entry name" value="Resolv_N"/>
</dbReference>
<keyword evidence="1" id="KW-0229">DNA integration</keyword>
<dbReference type="SMART" id="SM00857">
    <property type="entry name" value="Resolvase"/>
    <property type="match status" value="1"/>
</dbReference>
<dbReference type="InterPro" id="IPR050639">
    <property type="entry name" value="SSR_resolvase"/>
</dbReference>
<dbReference type="PANTHER" id="PTHR30461">
    <property type="entry name" value="DNA-INVERTASE FROM LAMBDOID PROPHAGE"/>
    <property type="match status" value="1"/>
</dbReference>
<feature type="domain" description="Resolvase/invertase-type recombinase catalytic" evidence="5">
    <location>
        <begin position="6"/>
        <end position="157"/>
    </location>
</feature>